<dbReference type="InterPro" id="IPR000999">
    <property type="entry name" value="RNase_III_dom"/>
</dbReference>
<dbReference type="SMART" id="SM00535">
    <property type="entry name" value="RIBOc"/>
    <property type="match status" value="1"/>
</dbReference>
<feature type="domain" description="RNase III" evidence="2">
    <location>
        <begin position="44"/>
        <end position="163"/>
    </location>
</feature>
<sequence length="187" mass="20170">MVTNRFTLLLVLVVIGICFSSSFSQQVRATSETNLRIQSFSSDLATLQAQIGYKFNNTNLLRRAMAHASFSQENNKALSIFGTHIIETSVSLHYLTEDIDVSSKALNRLIAQVSKVESSCALDGGRLGLGKIIRVSPKTDASNSAILCSGFRAIFGAIAVDAGTVDKAINVFWKVHGDTAGRLVSML</sequence>
<accession>A0ABM0YD36</accession>
<reference evidence="4" key="2">
    <citation type="submission" date="2025-08" db="UniProtKB">
        <authorList>
            <consortium name="RefSeq"/>
        </authorList>
    </citation>
    <scope>IDENTIFICATION</scope>
    <source>
        <tissue evidence="4">Leaf</tissue>
    </source>
</reference>
<dbReference type="PROSITE" id="PS50142">
    <property type="entry name" value="RNASE_3_2"/>
    <property type="match status" value="1"/>
</dbReference>
<proteinExistence type="predicted"/>
<evidence type="ECO:0000256" key="1">
    <source>
        <dbReference type="SAM" id="SignalP"/>
    </source>
</evidence>
<evidence type="ECO:0000313" key="3">
    <source>
        <dbReference type="Proteomes" id="UP000694864"/>
    </source>
</evidence>
<name>A0ABM0YD36_CAMSA</name>
<reference evidence="3" key="1">
    <citation type="journal article" date="2014" name="Nat. Commun.">
        <title>The emerging biofuel crop Camelina sativa retains a highly undifferentiated hexaploid genome structure.</title>
        <authorList>
            <person name="Kagale S."/>
            <person name="Koh C."/>
            <person name="Nixon J."/>
            <person name="Bollina V."/>
            <person name="Clarke W.E."/>
            <person name="Tuteja R."/>
            <person name="Spillane C."/>
            <person name="Robinson S.J."/>
            <person name="Links M.G."/>
            <person name="Clarke C."/>
            <person name="Higgins E.E."/>
            <person name="Huebert T."/>
            <person name="Sharpe A.G."/>
            <person name="Parkin I.A."/>
        </authorList>
    </citation>
    <scope>NUCLEOTIDE SEQUENCE [LARGE SCALE GENOMIC DNA]</scope>
    <source>
        <strain evidence="3">cv. DH55</strain>
    </source>
</reference>
<feature type="signal peptide" evidence="1">
    <location>
        <begin position="1"/>
        <end position="24"/>
    </location>
</feature>
<dbReference type="GeneID" id="104776754"/>
<dbReference type="Proteomes" id="UP000694864">
    <property type="component" value="Chromosome 3"/>
</dbReference>
<evidence type="ECO:0000259" key="2">
    <source>
        <dbReference type="PROSITE" id="PS50142"/>
    </source>
</evidence>
<gene>
    <name evidence="4" type="primary">LOC104776754</name>
</gene>
<protein>
    <submittedName>
        <fullName evidence="4">Protein NUCLEAR FUSION DEFECTIVE 2 isoform X1</fullName>
    </submittedName>
</protein>
<dbReference type="InterPro" id="IPR036389">
    <property type="entry name" value="RNase_III_sf"/>
</dbReference>
<dbReference type="SUPFAM" id="SSF69065">
    <property type="entry name" value="RNase III domain-like"/>
    <property type="match status" value="1"/>
</dbReference>
<organism evidence="3 4">
    <name type="scientific">Camelina sativa</name>
    <name type="common">False flax</name>
    <name type="synonym">Myagrum sativum</name>
    <dbReference type="NCBI Taxonomy" id="90675"/>
    <lineage>
        <taxon>Eukaryota</taxon>
        <taxon>Viridiplantae</taxon>
        <taxon>Streptophyta</taxon>
        <taxon>Embryophyta</taxon>
        <taxon>Tracheophyta</taxon>
        <taxon>Spermatophyta</taxon>
        <taxon>Magnoliopsida</taxon>
        <taxon>eudicotyledons</taxon>
        <taxon>Gunneridae</taxon>
        <taxon>Pentapetalae</taxon>
        <taxon>rosids</taxon>
        <taxon>malvids</taxon>
        <taxon>Brassicales</taxon>
        <taxon>Brassicaceae</taxon>
        <taxon>Camelineae</taxon>
        <taxon>Camelina</taxon>
    </lineage>
</organism>
<feature type="chain" id="PRO_5045821339" evidence="1">
    <location>
        <begin position="25"/>
        <end position="187"/>
    </location>
</feature>
<keyword evidence="1" id="KW-0732">Signal</keyword>
<dbReference type="Gene3D" id="1.10.1520.10">
    <property type="entry name" value="Ribonuclease III domain"/>
    <property type="match status" value="1"/>
</dbReference>
<evidence type="ECO:0000313" key="4">
    <source>
        <dbReference type="RefSeq" id="XP_010499173.1"/>
    </source>
</evidence>
<keyword evidence="3" id="KW-1185">Reference proteome</keyword>
<dbReference type="Pfam" id="PF14622">
    <property type="entry name" value="Ribonucleas_3_3"/>
    <property type="match status" value="1"/>
</dbReference>
<dbReference type="RefSeq" id="XP_010499173.1">
    <property type="nucleotide sequence ID" value="XM_010500871.1"/>
</dbReference>